<name>J0WXM8_AURST</name>
<proteinExistence type="inferred from homology"/>
<dbReference type="KEGG" id="adl:AURDEDRAFT_184997"/>
<feature type="transmembrane region" description="Helical" evidence="5">
    <location>
        <begin position="6"/>
        <end position="34"/>
    </location>
</feature>
<dbReference type="EMBL" id="JH687770">
    <property type="protein sequence ID" value="EJD44550.1"/>
    <property type="molecule type" value="Genomic_DNA"/>
</dbReference>
<evidence type="ECO:0000256" key="1">
    <source>
        <dbReference type="ARBA" id="ARBA00004240"/>
    </source>
</evidence>
<dbReference type="PANTHER" id="PTHR43899">
    <property type="entry name" value="RH59310P"/>
    <property type="match status" value="1"/>
</dbReference>
<evidence type="ECO:0000313" key="6">
    <source>
        <dbReference type="EMBL" id="EJD44550.1"/>
    </source>
</evidence>
<dbReference type="InterPro" id="IPR051019">
    <property type="entry name" value="VLCFA-Steroid_DH"/>
</dbReference>
<dbReference type="OrthoDB" id="47007at2759"/>
<sequence length="320" mass="34867">MSALQIALYLLAAVGAATVLPALYRLLVFVYVYFPGLHDGAVKKYMWSACPYALVTASTDGIGKALAKELYGRGFNLIIHGRNQAKLAAVRDEILKTAPGERDIRIWREDAGTSHWDPKELLALTDGLDVTMVALVNGGSDIKSYPLDGQTDEEVHHILSFNLYFSIFVIRTLLPSLRATAQRGPVSLFGLGSLAGLSPPPYLLVYAASKNALETILRGLASDERFAGRGKNLDIKYIQVGNVNSGSNTSKPGLQTPTSAAFAKDIIRRLDAPWRWAAANAVHAVMACSLGLVSEKMVEEAAAEMMKKQWSDKLYKQKIE</sequence>
<protein>
    <submittedName>
        <fullName evidence="6">NAD(P)-binding protein</fullName>
    </submittedName>
</protein>
<dbReference type="Gene3D" id="3.40.50.720">
    <property type="entry name" value="NAD(P)-binding Rossmann-like Domain"/>
    <property type="match status" value="1"/>
</dbReference>
<dbReference type="GO" id="GO:0005783">
    <property type="term" value="C:endoplasmic reticulum"/>
    <property type="evidence" value="ECO:0007669"/>
    <property type="project" value="UniProtKB-SubCell"/>
</dbReference>
<dbReference type="SUPFAM" id="SSF51735">
    <property type="entry name" value="NAD(P)-binding Rossmann-fold domains"/>
    <property type="match status" value="1"/>
</dbReference>
<keyword evidence="5" id="KW-0812">Transmembrane</keyword>
<keyword evidence="4" id="KW-0560">Oxidoreductase</keyword>
<keyword evidence="5" id="KW-0472">Membrane</keyword>
<keyword evidence="5" id="KW-1133">Transmembrane helix</keyword>
<dbReference type="PANTHER" id="PTHR43899:SF13">
    <property type="entry name" value="RH59310P"/>
    <property type="match status" value="1"/>
</dbReference>
<evidence type="ECO:0000313" key="7">
    <source>
        <dbReference type="Proteomes" id="UP000006514"/>
    </source>
</evidence>
<dbReference type="InterPro" id="IPR036291">
    <property type="entry name" value="NAD(P)-bd_dom_sf"/>
</dbReference>
<evidence type="ECO:0000256" key="3">
    <source>
        <dbReference type="ARBA" id="ARBA00022857"/>
    </source>
</evidence>
<keyword evidence="3" id="KW-0521">NADP</keyword>
<dbReference type="Pfam" id="PF00106">
    <property type="entry name" value="adh_short"/>
    <property type="match status" value="1"/>
</dbReference>
<dbReference type="InterPro" id="IPR002347">
    <property type="entry name" value="SDR_fam"/>
</dbReference>
<dbReference type="PROSITE" id="PS00061">
    <property type="entry name" value="ADH_SHORT"/>
    <property type="match status" value="1"/>
</dbReference>
<dbReference type="InterPro" id="IPR020904">
    <property type="entry name" value="Sc_DH/Rdtase_CS"/>
</dbReference>
<organism evidence="6 7">
    <name type="scientific">Auricularia subglabra (strain TFB-10046 / SS5)</name>
    <name type="common">White-rot fungus</name>
    <name type="synonym">Auricularia delicata (strain TFB10046)</name>
    <dbReference type="NCBI Taxonomy" id="717982"/>
    <lineage>
        <taxon>Eukaryota</taxon>
        <taxon>Fungi</taxon>
        <taxon>Dikarya</taxon>
        <taxon>Basidiomycota</taxon>
        <taxon>Agaricomycotina</taxon>
        <taxon>Agaricomycetes</taxon>
        <taxon>Auriculariales</taxon>
        <taxon>Auriculariaceae</taxon>
        <taxon>Auricularia</taxon>
    </lineage>
</organism>
<dbReference type="Proteomes" id="UP000006514">
    <property type="component" value="Unassembled WGS sequence"/>
</dbReference>
<keyword evidence="7" id="KW-1185">Reference proteome</keyword>
<evidence type="ECO:0000256" key="2">
    <source>
        <dbReference type="ARBA" id="ARBA00006484"/>
    </source>
</evidence>
<evidence type="ECO:0000256" key="5">
    <source>
        <dbReference type="SAM" id="Phobius"/>
    </source>
</evidence>
<reference evidence="7" key="1">
    <citation type="journal article" date="2012" name="Science">
        <title>The Paleozoic origin of enzymatic lignin decomposition reconstructed from 31 fungal genomes.</title>
        <authorList>
            <person name="Floudas D."/>
            <person name="Binder M."/>
            <person name="Riley R."/>
            <person name="Barry K."/>
            <person name="Blanchette R.A."/>
            <person name="Henrissat B."/>
            <person name="Martinez A.T."/>
            <person name="Otillar R."/>
            <person name="Spatafora J.W."/>
            <person name="Yadav J.S."/>
            <person name="Aerts A."/>
            <person name="Benoit I."/>
            <person name="Boyd A."/>
            <person name="Carlson A."/>
            <person name="Copeland A."/>
            <person name="Coutinho P.M."/>
            <person name="de Vries R.P."/>
            <person name="Ferreira P."/>
            <person name="Findley K."/>
            <person name="Foster B."/>
            <person name="Gaskell J."/>
            <person name="Glotzer D."/>
            <person name="Gorecki P."/>
            <person name="Heitman J."/>
            <person name="Hesse C."/>
            <person name="Hori C."/>
            <person name="Igarashi K."/>
            <person name="Jurgens J.A."/>
            <person name="Kallen N."/>
            <person name="Kersten P."/>
            <person name="Kohler A."/>
            <person name="Kuees U."/>
            <person name="Kumar T.K.A."/>
            <person name="Kuo A."/>
            <person name="LaButti K."/>
            <person name="Larrondo L.F."/>
            <person name="Lindquist E."/>
            <person name="Ling A."/>
            <person name="Lombard V."/>
            <person name="Lucas S."/>
            <person name="Lundell T."/>
            <person name="Martin R."/>
            <person name="McLaughlin D.J."/>
            <person name="Morgenstern I."/>
            <person name="Morin E."/>
            <person name="Murat C."/>
            <person name="Nagy L.G."/>
            <person name="Nolan M."/>
            <person name="Ohm R.A."/>
            <person name="Patyshakuliyeva A."/>
            <person name="Rokas A."/>
            <person name="Ruiz-Duenas F.J."/>
            <person name="Sabat G."/>
            <person name="Salamov A."/>
            <person name="Samejima M."/>
            <person name="Schmutz J."/>
            <person name="Slot J.C."/>
            <person name="St John F."/>
            <person name="Stenlid J."/>
            <person name="Sun H."/>
            <person name="Sun S."/>
            <person name="Syed K."/>
            <person name="Tsang A."/>
            <person name="Wiebenga A."/>
            <person name="Young D."/>
            <person name="Pisabarro A."/>
            <person name="Eastwood D.C."/>
            <person name="Martin F."/>
            <person name="Cullen D."/>
            <person name="Grigoriev I.V."/>
            <person name="Hibbett D.S."/>
        </authorList>
    </citation>
    <scope>NUCLEOTIDE SEQUENCE [LARGE SCALE GENOMIC DNA]</scope>
    <source>
        <strain evidence="7">TFB10046</strain>
    </source>
</reference>
<dbReference type="PRINTS" id="PR00081">
    <property type="entry name" value="GDHRDH"/>
</dbReference>
<dbReference type="GO" id="GO:0016491">
    <property type="term" value="F:oxidoreductase activity"/>
    <property type="evidence" value="ECO:0007669"/>
    <property type="project" value="UniProtKB-KW"/>
</dbReference>
<accession>J0WXM8</accession>
<dbReference type="AlphaFoldDB" id="J0WXM8"/>
<dbReference type="OMA" id="WLYFLRP"/>
<dbReference type="InParanoid" id="J0WXM8"/>
<comment type="similarity">
    <text evidence="2">Belongs to the short-chain dehydrogenases/reductases (SDR) family.</text>
</comment>
<comment type="subcellular location">
    <subcellularLocation>
        <location evidence="1">Endoplasmic reticulum</location>
    </subcellularLocation>
</comment>
<gene>
    <name evidence="6" type="ORF">AURDEDRAFT_184997</name>
</gene>
<evidence type="ECO:0000256" key="4">
    <source>
        <dbReference type="ARBA" id="ARBA00023002"/>
    </source>
</evidence>
<dbReference type="eggNOG" id="KOG1014">
    <property type="taxonomic scope" value="Eukaryota"/>
</dbReference>